<evidence type="ECO:0000313" key="1">
    <source>
        <dbReference type="EMBL" id="GAA1985440.1"/>
    </source>
</evidence>
<reference evidence="2" key="1">
    <citation type="journal article" date="2019" name="Int. J. Syst. Evol. Microbiol.">
        <title>The Global Catalogue of Microorganisms (GCM) 10K type strain sequencing project: providing services to taxonomists for standard genome sequencing and annotation.</title>
        <authorList>
            <consortium name="The Broad Institute Genomics Platform"/>
            <consortium name="The Broad Institute Genome Sequencing Center for Infectious Disease"/>
            <person name="Wu L."/>
            <person name="Ma J."/>
        </authorList>
    </citation>
    <scope>NUCLEOTIDE SEQUENCE [LARGE SCALE GENOMIC DNA]</scope>
    <source>
        <strain evidence="2">JCM 14545</strain>
    </source>
</reference>
<name>A0ABP5DS46_9PSEU</name>
<dbReference type="Proteomes" id="UP001501116">
    <property type="component" value="Unassembled WGS sequence"/>
</dbReference>
<proteinExistence type="predicted"/>
<dbReference type="EMBL" id="BAAANN010000042">
    <property type="protein sequence ID" value="GAA1985440.1"/>
    <property type="molecule type" value="Genomic_DNA"/>
</dbReference>
<comment type="caution">
    <text evidence="1">The sequence shown here is derived from an EMBL/GenBank/DDBJ whole genome shotgun (WGS) entry which is preliminary data.</text>
</comment>
<sequence>MARKPRRIRVYGPPRPDFDVYRLAEIAWMLAQHLAAKARDNDNRTRRIR</sequence>
<accession>A0ABP5DS46</accession>
<keyword evidence="2" id="KW-1185">Reference proteome</keyword>
<organism evidence="1 2">
    <name type="scientific">Amycolatopsis minnesotensis</name>
    <dbReference type="NCBI Taxonomy" id="337894"/>
    <lineage>
        <taxon>Bacteria</taxon>
        <taxon>Bacillati</taxon>
        <taxon>Actinomycetota</taxon>
        <taxon>Actinomycetes</taxon>
        <taxon>Pseudonocardiales</taxon>
        <taxon>Pseudonocardiaceae</taxon>
        <taxon>Amycolatopsis</taxon>
    </lineage>
</organism>
<gene>
    <name evidence="1" type="ORF">GCM10009754_73800</name>
</gene>
<evidence type="ECO:0000313" key="2">
    <source>
        <dbReference type="Proteomes" id="UP001501116"/>
    </source>
</evidence>
<protein>
    <submittedName>
        <fullName evidence="1">Uncharacterized protein</fullName>
    </submittedName>
</protein>